<dbReference type="InterPro" id="IPR001202">
    <property type="entry name" value="WW_dom"/>
</dbReference>
<feature type="domain" description="WW" evidence="2">
    <location>
        <begin position="155"/>
        <end position="182"/>
    </location>
</feature>
<dbReference type="PROSITE" id="PS51676">
    <property type="entry name" value="FF"/>
    <property type="match status" value="3"/>
</dbReference>
<sequence length="810" mass="93571">MRCSCRFSDFRVLSILEVFAFSFVFCRFRDDASVWRTPRVSVDDRTGRLPTADAPQPLNRVMVTSAANPLISHGVVAAQPPQATTVQAPMLVPPAMQAEIAAAAAKASPNSSSSTPAGDQSIWSQHTAQDGKVYYYNRITKQSSWTKPDEPKCAWREYKTPEGKSYYYNVETKVTSWTLPEGEDFQPAKETKQSTASPSLSKVKQEAKEESDNAASDLEKAMMATLAKFDQSPVTSGSTEQPVDPKDGAYDYDKELKKRQADRFRELLRDKYNDGKISSNCSWDHAVKYVQHDPRFRIITKMSEKKQLFNAWKTQRQKEEREEKRLAIKKSKDDFEEWLKSLPKMKSQSFRYTKAEDLYGSELVWRGVTESDRRDIFRDVKDYLEKAEEEKSAALRRRNIQALDDILQGMPEITFKTTWAQAQRLLIENPAFAQDATLQGMDKEDALIVFEEHIRTAERAYEKEKEDEERSQKRRERKVREAFIDLLKELQNRGDLSSVSKWKELCPAIVADSRFDDLLHQEGTTALDLFKFHVEDLKNQFGQDRRIIKDILKDLNKTVEKDTTFDDLSKWVSADERGKSVDMGNMKLVYNSFVDKAIGKEKDIEREQERKKKRVETNFQAILKTLDPPISPSSEWSDVKKQIENDEAFMAVEDEDLCLEFFNGYVKTISEACGHFHNASSSSSSKKKKKDKKRRRRDDDSGPESEDGESKSSKKKKRHRSSDEAEKDRDREERKKKKKSHRHSRSRSRSRSRSESPGRDEKSSSKHRRRRDSTNSSSKNVHDDESFDDLEMKRNELLQQLERSHDGDSS</sequence>
<feature type="compositionally biased region" description="Basic residues" evidence="1">
    <location>
        <begin position="734"/>
        <end position="751"/>
    </location>
</feature>
<dbReference type="Pfam" id="PF00397">
    <property type="entry name" value="WW"/>
    <property type="match status" value="2"/>
</dbReference>
<feature type="region of interest" description="Disordered" evidence="1">
    <location>
        <begin position="676"/>
        <end position="810"/>
    </location>
</feature>
<comment type="caution">
    <text evidence="4">The sequence shown here is derived from an EMBL/GenBank/DDBJ whole genome shotgun (WGS) entry which is preliminary data.</text>
</comment>
<feature type="region of interest" description="Disordered" evidence="1">
    <location>
        <begin position="229"/>
        <end position="250"/>
    </location>
</feature>
<feature type="domain" description="FF" evidence="3">
    <location>
        <begin position="396"/>
        <end position="456"/>
    </location>
</feature>
<dbReference type="CDD" id="cd00201">
    <property type="entry name" value="WW"/>
    <property type="match status" value="2"/>
</dbReference>
<dbReference type="STRING" id="34508.A0A4U5N6L7"/>
<dbReference type="FunFam" id="1.10.10.440:FF:000002">
    <property type="entry name" value="pre-mRNA-processing factor 40 homolog A isoform X1"/>
    <property type="match status" value="1"/>
</dbReference>
<dbReference type="PANTHER" id="PTHR11864:SF0">
    <property type="entry name" value="PRP40 PRE-MRNA PROCESSING FACTOR 40 HOMOLOG A (YEAST)"/>
    <property type="match status" value="1"/>
</dbReference>
<dbReference type="InterPro" id="IPR002713">
    <property type="entry name" value="FF_domain"/>
</dbReference>
<dbReference type="InterPro" id="IPR039726">
    <property type="entry name" value="Prp40-like"/>
</dbReference>
<evidence type="ECO:0000259" key="3">
    <source>
        <dbReference type="PROSITE" id="PS51676"/>
    </source>
</evidence>
<dbReference type="SMART" id="SM00441">
    <property type="entry name" value="FF"/>
    <property type="match status" value="4"/>
</dbReference>
<dbReference type="InterPro" id="IPR036517">
    <property type="entry name" value="FF_domain_sf"/>
</dbReference>
<dbReference type="PANTHER" id="PTHR11864">
    <property type="entry name" value="PRE-MRNA-PROCESSING PROTEIN PRP40"/>
    <property type="match status" value="1"/>
</dbReference>
<feature type="domain" description="FF" evidence="3">
    <location>
        <begin position="257"/>
        <end position="315"/>
    </location>
</feature>
<dbReference type="PROSITE" id="PS50020">
    <property type="entry name" value="WW_DOMAIN_2"/>
    <property type="match status" value="2"/>
</dbReference>
<evidence type="ECO:0000313" key="5">
    <source>
        <dbReference type="Proteomes" id="UP000298663"/>
    </source>
</evidence>
<dbReference type="GO" id="GO:0071004">
    <property type="term" value="C:U2-type prespliceosome"/>
    <property type="evidence" value="ECO:0007669"/>
    <property type="project" value="TreeGrafter"/>
</dbReference>
<proteinExistence type="predicted"/>
<feature type="compositionally biased region" description="Basic residues" evidence="1">
    <location>
        <begin position="685"/>
        <end position="696"/>
    </location>
</feature>
<protein>
    <submittedName>
        <fullName evidence="4">Uncharacterized protein</fullName>
    </submittedName>
</protein>
<accession>A0A4U5N6L7</accession>
<dbReference type="Gene3D" id="1.10.10.440">
    <property type="entry name" value="FF domain"/>
    <property type="match status" value="4"/>
</dbReference>
<feature type="domain" description="WW" evidence="2">
    <location>
        <begin position="123"/>
        <end position="150"/>
    </location>
</feature>
<dbReference type="Pfam" id="PF01846">
    <property type="entry name" value="FF"/>
    <property type="match status" value="3"/>
</dbReference>
<evidence type="ECO:0000313" key="4">
    <source>
        <dbReference type="EMBL" id="TKR77821.1"/>
    </source>
</evidence>
<dbReference type="GO" id="GO:0005685">
    <property type="term" value="C:U1 snRNP"/>
    <property type="evidence" value="ECO:0007669"/>
    <property type="project" value="TreeGrafter"/>
</dbReference>
<dbReference type="AlphaFoldDB" id="A0A4U5N6L7"/>
<dbReference type="Proteomes" id="UP000298663">
    <property type="component" value="Unassembled WGS sequence"/>
</dbReference>
<dbReference type="SMART" id="SM00456">
    <property type="entry name" value="WW"/>
    <property type="match status" value="2"/>
</dbReference>
<reference evidence="4 5" key="2">
    <citation type="journal article" date="2019" name="G3 (Bethesda)">
        <title>Hybrid Assembly of the Genome of the Entomopathogenic Nematode Steinernema carpocapsae Identifies the X-Chromosome.</title>
        <authorList>
            <person name="Serra L."/>
            <person name="Macchietto M."/>
            <person name="Macias-Munoz A."/>
            <person name="McGill C.J."/>
            <person name="Rodriguez I.M."/>
            <person name="Rodriguez B."/>
            <person name="Murad R."/>
            <person name="Mortazavi A."/>
        </authorList>
    </citation>
    <scope>NUCLEOTIDE SEQUENCE [LARGE SCALE GENOMIC DNA]</scope>
    <source>
        <strain evidence="4 5">ALL</strain>
    </source>
</reference>
<organism evidence="4 5">
    <name type="scientific">Steinernema carpocapsae</name>
    <name type="common">Entomopathogenic nematode</name>
    <dbReference type="NCBI Taxonomy" id="34508"/>
    <lineage>
        <taxon>Eukaryota</taxon>
        <taxon>Metazoa</taxon>
        <taxon>Ecdysozoa</taxon>
        <taxon>Nematoda</taxon>
        <taxon>Chromadorea</taxon>
        <taxon>Rhabditida</taxon>
        <taxon>Tylenchina</taxon>
        <taxon>Panagrolaimomorpha</taxon>
        <taxon>Strongyloidoidea</taxon>
        <taxon>Steinernematidae</taxon>
        <taxon>Steinernema</taxon>
    </lineage>
</organism>
<name>A0A4U5N6L7_STECR</name>
<dbReference type="EMBL" id="AZBU02000005">
    <property type="protein sequence ID" value="TKR77821.1"/>
    <property type="molecule type" value="Genomic_DNA"/>
</dbReference>
<dbReference type="SUPFAM" id="SSF81698">
    <property type="entry name" value="FF domain"/>
    <property type="match status" value="5"/>
</dbReference>
<feature type="compositionally biased region" description="Polar residues" evidence="1">
    <location>
        <begin position="193"/>
        <end position="202"/>
    </location>
</feature>
<feature type="region of interest" description="Disordered" evidence="1">
    <location>
        <begin position="184"/>
        <end position="214"/>
    </location>
</feature>
<dbReference type="OrthoDB" id="187617at2759"/>
<feature type="compositionally biased region" description="Polar residues" evidence="1">
    <location>
        <begin position="232"/>
        <end position="241"/>
    </location>
</feature>
<keyword evidence="5" id="KW-1185">Reference proteome</keyword>
<dbReference type="GO" id="GO:0003723">
    <property type="term" value="F:RNA binding"/>
    <property type="evidence" value="ECO:0007669"/>
    <property type="project" value="TreeGrafter"/>
</dbReference>
<feature type="domain" description="FF" evidence="3">
    <location>
        <begin position="475"/>
        <end position="536"/>
    </location>
</feature>
<dbReference type="Pfam" id="PF25432">
    <property type="entry name" value="FF_PRPF40A"/>
    <property type="match status" value="1"/>
</dbReference>
<dbReference type="PROSITE" id="PS01159">
    <property type="entry name" value="WW_DOMAIN_1"/>
    <property type="match status" value="2"/>
</dbReference>
<feature type="compositionally biased region" description="Basic and acidic residues" evidence="1">
    <location>
        <begin position="721"/>
        <end position="733"/>
    </location>
</feature>
<dbReference type="Gene3D" id="2.20.70.10">
    <property type="match status" value="2"/>
</dbReference>
<dbReference type="InterPro" id="IPR036020">
    <property type="entry name" value="WW_dom_sf"/>
</dbReference>
<feature type="region of interest" description="Disordered" evidence="1">
    <location>
        <begin position="103"/>
        <end position="122"/>
    </location>
</feature>
<evidence type="ECO:0000259" key="2">
    <source>
        <dbReference type="PROSITE" id="PS50020"/>
    </source>
</evidence>
<dbReference type="GO" id="GO:0045292">
    <property type="term" value="P:mRNA cis splicing, via spliceosome"/>
    <property type="evidence" value="ECO:0007669"/>
    <property type="project" value="InterPro"/>
</dbReference>
<feature type="compositionally biased region" description="Basic and acidic residues" evidence="1">
    <location>
        <begin position="780"/>
        <end position="810"/>
    </location>
</feature>
<reference evidence="4 5" key="1">
    <citation type="journal article" date="2015" name="Genome Biol.">
        <title>Comparative genomics of Steinernema reveals deeply conserved gene regulatory networks.</title>
        <authorList>
            <person name="Dillman A.R."/>
            <person name="Macchietto M."/>
            <person name="Porter C.F."/>
            <person name="Rogers A."/>
            <person name="Williams B."/>
            <person name="Antoshechkin I."/>
            <person name="Lee M.M."/>
            <person name="Goodwin Z."/>
            <person name="Lu X."/>
            <person name="Lewis E.E."/>
            <person name="Goodrich-Blair H."/>
            <person name="Stock S.P."/>
            <person name="Adams B.J."/>
            <person name="Sternberg P.W."/>
            <person name="Mortazavi A."/>
        </authorList>
    </citation>
    <scope>NUCLEOTIDE SEQUENCE [LARGE SCALE GENOMIC DNA]</scope>
    <source>
        <strain evidence="4 5">ALL</strain>
    </source>
</reference>
<feature type="compositionally biased region" description="Basic and acidic residues" evidence="1">
    <location>
        <begin position="752"/>
        <end position="764"/>
    </location>
</feature>
<evidence type="ECO:0000256" key="1">
    <source>
        <dbReference type="SAM" id="MobiDB-lite"/>
    </source>
</evidence>
<dbReference type="SUPFAM" id="SSF51045">
    <property type="entry name" value="WW domain"/>
    <property type="match status" value="2"/>
</dbReference>
<feature type="compositionally biased region" description="Low complexity" evidence="1">
    <location>
        <begin position="103"/>
        <end position="117"/>
    </location>
</feature>
<gene>
    <name evidence="4" type="ORF">L596_018729</name>
</gene>